<dbReference type="InterPro" id="IPR036084">
    <property type="entry name" value="Ser_inhib-like_sf"/>
</dbReference>
<feature type="domain" description="TIL" evidence="2">
    <location>
        <begin position="209"/>
        <end position="258"/>
    </location>
</feature>
<dbReference type="PANTHER" id="PTHR16311">
    <property type="entry name" value="THROMBOSPONDIN TYPE I DOMAIN-CONTAINING 1"/>
    <property type="match status" value="1"/>
</dbReference>
<name>A0A7J5XGG7_DISMA</name>
<dbReference type="FunFam" id="2.20.100.10:FF:000001">
    <property type="entry name" value="semaphorin-5A isoform X1"/>
    <property type="match status" value="1"/>
</dbReference>
<dbReference type="EMBL" id="JAAKFY010000024">
    <property type="protein sequence ID" value="KAF3836172.1"/>
    <property type="molecule type" value="Genomic_DNA"/>
</dbReference>
<dbReference type="PANTHER" id="PTHR16311:SF3">
    <property type="entry name" value="THROMBOSPONDIN TYPE-1 DOMAIN-CONTAINING PROTEIN 1"/>
    <property type="match status" value="1"/>
</dbReference>
<dbReference type="SUPFAM" id="SSF57567">
    <property type="entry name" value="Serine protease inhibitors"/>
    <property type="match status" value="2"/>
</dbReference>
<dbReference type="AlphaFoldDB" id="A0A7J5XGG7"/>
<dbReference type="Pfam" id="PF00090">
    <property type="entry name" value="TSP_1"/>
    <property type="match status" value="2"/>
</dbReference>
<dbReference type="Pfam" id="PF01826">
    <property type="entry name" value="TIL"/>
    <property type="match status" value="2"/>
</dbReference>
<sequence length="499" mass="54100">MIDLQFFLFYLIDPRCIFVFYSNTHSLQWMASGHPGPPGVGVRCRAEQVFSLATASVPAPSARAVVCHVWVLTERTKSASLLHVTVSLFLGFSCISLQLKIDIVLVFHPFIMMCSLLPGDGGWGRWSNWTDCTKSCGGGVQSRRRECDSPRPEGEGNYCEGLGSEVIACNTNHCPGMFTECVQYWFCSQYSRYLVSVLKILAPCSKVPGTAFSSCGPSCPRSCDDLAHCEWQCEPGCYCTEGKILSANGKVCVEREDCPCIDLSTGHRLEPGETTEAPNGCNNCTCQGGRLNCTRYPCPVSGGWCEWSEWTPCSRTCGAESVSRYRSCSCPEPNAGGVVCSGEQEIHNGSTARGAPGHPGQSVMDAPGRPLAPGTATVLLPNCGGGQEEWSCGKPCPRSCSDLHSDTECLDSPGCTQTCGCPGDMLLQDGVCVARAECRCKYHNSSDTGMTFSGLYSSNASWEWPGGSGWQFAEPGDSIISDCKNWYCTTEQLLRFKWF</sequence>
<comment type="caution">
    <text evidence="3">The sequence shown here is derived from an EMBL/GenBank/DDBJ whole genome shotgun (WGS) entry which is preliminary data.</text>
</comment>
<evidence type="ECO:0000313" key="4">
    <source>
        <dbReference type="Proteomes" id="UP000518266"/>
    </source>
</evidence>
<dbReference type="OrthoDB" id="8862356at2759"/>
<dbReference type="GO" id="GO:0071944">
    <property type="term" value="C:cell periphery"/>
    <property type="evidence" value="ECO:0007669"/>
    <property type="project" value="TreeGrafter"/>
</dbReference>
<evidence type="ECO:0000256" key="1">
    <source>
        <dbReference type="ARBA" id="ARBA00023157"/>
    </source>
</evidence>
<dbReference type="InterPro" id="IPR038877">
    <property type="entry name" value="THSD1"/>
</dbReference>
<evidence type="ECO:0000313" key="3">
    <source>
        <dbReference type="EMBL" id="KAF3836172.1"/>
    </source>
</evidence>
<accession>A0A7J5XGG7</accession>
<dbReference type="Gene3D" id="2.10.25.10">
    <property type="entry name" value="Laminin"/>
    <property type="match status" value="2"/>
</dbReference>
<dbReference type="InterPro" id="IPR002919">
    <property type="entry name" value="TIL_dom"/>
</dbReference>
<organism evidence="3 4">
    <name type="scientific">Dissostichus mawsoni</name>
    <name type="common">Antarctic cod</name>
    <dbReference type="NCBI Taxonomy" id="36200"/>
    <lineage>
        <taxon>Eukaryota</taxon>
        <taxon>Metazoa</taxon>
        <taxon>Chordata</taxon>
        <taxon>Craniata</taxon>
        <taxon>Vertebrata</taxon>
        <taxon>Euteleostomi</taxon>
        <taxon>Actinopterygii</taxon>
        <taxon>Neopterygii</taxon>
        <taxon>Teleostei</taxon>
        <taxon>Neoteleostei</taxon>
        <taxon>Acanthomorphata</taxon>
        <taxon>Eupercaria</taxon>
        <taxon>Perciformes</taxon>
        <taxon>Notothenioidei</taxon>
        <taxon>Nototheniidae</taxon>
        <taxon>Dissostichus</taxon>
    </lineage>
</organism>
<dbReference type="PRINTS" id="PR01705">
    <property type="entry name" value="TSP1REPEAT"/>
</dbReference>
<feature type="domain" description="TIL" evidence="2">
    <location>
        <begin position="383"/>
        <end position="438"/>
    </location>
</feature>
<dbReference type="InterPro" id="IPR036383">
    <property type="entry name" value="TSP1_rpt_sf"/>
</dbReference>
<dbReference type="InterPro" id="IPR000884">
    <property type="entry name" value="TSP1_rpt"/>
</dbReference>
<dbReference type="CDD" id="cd19941">
    <property type="entry name" value="TIL"/>
    <property type="match status" value="2"/>
</dbReference>
<dbReference type="Proteomes" id="UP000518266">
    <property type="component" value="Unassembled WGS sequence"/>
</dbReference>
<dbReference type="SUPFAM" id="SSF82895">
    <property type="entry name" value="TSP-1 type 1 repeat"/>
    <property type="match status" value="2"/>
</dbReference>
<keyword evidence="1" id="KW-1015">Disulfide bond</keyword>
<dbReference type="Gene3D" id="2.20.100.10">
    <property type="entry name" value="Thrombospondin type-1 (TSP1) repeat"/>
    <property type="match status" value="2"/>
</dbReference>
<protein>
    <recommendedName>
        <fullName evidence="2">TIL domain-containing protein</fullName>
    </recommendedName>
</protein>
<proteinExistence type="predicted"/>
<evidence type="ECO:0000259" key="2">
    <source>
        <dbReference type="Pfam" id="PF01826"/>
    </source>
</evidence>
<dbReference type="PROSITE" id="PS50092">
    <property type="entry name" value="TSP1"/>
    <property type="match status" value="2"/>
</dbReference>
<dbReference type="SMART" id="SM00209">
    <property type="entry name" value="TSP1"/>
    <property type="match status" value="2"/>
</dbReference>
<keyword evidence="4" id="KW-1185">Reference proteome</keyword>
<reference evidence="3 4" key="1">
    <citation type="submission" date="2020-03" db="EMBL/GenBank/DDBJ databases">
        <title>Dissostichus mawsoni Genome sequencing and assembly.</title>
        <authorList>
            <person name="Park H."/>
        </authorList>
    </citation>
    <scope>NUCLEOTIDE SEQUENCE [LARGE SCALE GENOMIC DNA]</scope>
    <source>
        <strain evidence="3">DM0001</strain>
        <tissue evidence="3">Muscle</tissue>
    </source>
</reference>
<gene>
    <name evidence="3" type="ORF">F7725_028730</name>
</gene>